<dbReference type="EMBL" id="BSYO01000009">
    <property type="protein sequence ID" value="GMH09757.1"/>
    <property type="molecule type" value="Genomic_DNA"/>
</dbReference>
<dbReference type="AlphaFoldDB" id="A0AAD3SEQ0"/>
<keyword evidence="3" id="KW-1185">Reference proteome</keyword>
<organism evidence="2 3">
    <name type="scientific">Nepenthes gracilis</name>
    <name type="common">Slender pitcher plant</name>
    <dbReference type="NCBI Taxonomy" id="150966"/>
    <lineage>
        <taxon>Eukaryota</taxon>
        <taxon>Viridiplantae</taxon>
        <taxon>Streptophyta</taxon>
        <taxon>Embryophyta</taxon>
        <taxon>Tracheophyta</taxon>
        <taxon>Spermatophyta</taxon>
        <taxon>Magnoliopsida</taxon>
        <taxon>eudicotyledons</taxon>
        <taxon>Gunneridae</taxon>
        <taxon>Pentapetalae</taxon>
        <taxon>Caryophyllales</taxon>
        <taxon>Nepenthaceae</taxon>
        <taxon>Nepenthes</taxon>
    </lineage>
</organism>
<accession>A0AAD3SEQ0</accession>
<name>A0AAD3SEQ0_NEPGR</name>
<evidence type="ECO:0000256" key="1">
    <source>
        <dbReference type="SAM" id="MobiDB-lite"/>
    </source>
</evidence>
<feature type="region of interest" description="Disordered" evidence="1">
    <location>
        <begin position="26"/>
        <end position="56"/>
    </location>
</feature>
<protein>
    <submittedName>
        <fullName evidence="2">Uncharacterized protein</fullName>
    </submittedName>
</protein>
<evidence type="ECO:0000313" key="3">
    <source>
        <dbReference type="Proteomes" id="UP001279734"/>
    </source>
</evidence>
<feature type="region of interest" description="Disordered" evidence="1">
    <location>
        <begin position="222"/>
        <end position="242"/>
    </location>
</feature>
<feature type="compositionally biased region" description="Polar residues" evidence="1">
    <location>
        <begin position="39"/>
        <end position="48"/>
    </location>
</feature>
<proteinExistence type="predicted"/>
<feature type="compositionally biased region" description="Acidic residues" evidence="1">
    <location>
        <begin position="228"/>
        <end position="241"/>
    </location>
</feature>
<reference evidence="2" key="1">
    <citation type="submission" date="2023-05" db="EMBL/GenBank/DDBJ databases">
        <title>Nepenthes gracilis genome sequencing.</title>
        <authorList>
            <person name="Fukushima K."/>
        </authorList>
    </citation>
    <scope>NUCLEOTIDE SEQUENCE</scope>
    <source>
        <strain evidence="2">SING2019-196</strain>
    </source>
</reference>
<comment type="caution">
    <text evidence="2">The sequence shown here is derived from an EMBL/GenBank/DDBJ whole genome shotgun (WGS) entry which is preliminary data.</text>
</comment>
<evidence type="ECO:0000313" key="2">
    <source>
        <dbReference type="EMBL" id="GMH09757.1"/>
    </source>
</evidence>
<dbReference type="Proteomes" id="UP001279734">
    <property type="component" value="Unassembled WGS sequence"/>
</dbReference>
<sequence length="827" mass="87655">MAPLPSKIRIKSDENESATAIEIVVDYQGKPKHHGNGRPASQKSTSKVPFSLDGHQAGNNSQNLILNHAVTTAESKASNDIKKVPVDPIPISPKAKMEILGACAASGEYSTYGPGPVSSSPLAEADAPSALGTVCSTTGSIGTPRPNVAIISSLSDVSGREIYADGASHEEVVVTQMGSLPSAELDGKCYVVPVTKEHDVSRIFSGSNLQPLELLPADGVPTGCSEEGSSEEAYSESGDDVSSDHPMLDVAVPLVGVHDAGSFPGPHAAPPDHQGDPLPPKIRLLTGATESAQTVEVEVIYHSEPVRSSSGSLFSRKHVANRLPMARTSGVKRMGAISPIALASVNARGGNPSDGVVKSPVGVKPPVLAHDAVYVLADSVLGYNNAPSGEVGGSTGSLESLVGAHHVLNSSLDHSDGSLVGLPSFNVNDTSREAHQPPLYLLIWLPNRFRVIVADTISTTCNSTIPAYSQLNKQPYAQATYSASPATCVHHKSADAIRGPGLDPDQPSVVAEDERLGECSYSADSELPDLEACLGVMDFLSRCCYVQQPKMVLWALVLEHSAVLRATSLLCHGELPNLCTALLEHSDATVRCHGLTCWSILLEQSADACYVRRYYVSSSRTMPYSLPQLASGNLVMKGVMSLFRIGAVSENCLDAGRDLMLIAVAGKGWIIAAAVKLPLPCRSSWWYRICPLCNVVSSKDRSVLLEDRCLIAVSLDMICCKSLLAAKCYSPRNAQRFALGHDLSVAVGLLSANNLLRQSQGAACVEVHTPSQQDCIPTLAVGITGQSSRAAIIAENRARDHLSTLQQEVLEERFHEKIHTSAKEPLQ</sequence>
<gene>
    <name evidence="2" type="ORF">Nepgr_011598</name>
</gene>